<dbReference type="Proteomes" id="UP000887565">
    <property type="component" value="Unplaced"/>
</dbReference>
<dbReference type="WBParaSite" id="nRc.2.0.1.t20721-RA">
    <property type="protein sequence ID" value="nRc.2.0.1.t20721-RA"/>
    <property type="gene ID" value="nRc.2.0.1.g20721"/>
</dbReference>
<dbReference type="Gene3D" id="1.20.58.80">
    <property type="entry name" value="Phosphotransferase system, lactose/cellobiose-type IIA subunit"/>
    <property type="match status" value="1"/>
</dbReference>
<evidence type="ECO:0000259" key="2">
    <source>
        <dbReference type="Pfam" id="PF06911"/>
    </source>
</evidence>
<feature type="region of interest" description="Disordered" evidence="1">
    <location>
        <begin position="1"/>
        <end position="47"/>
    </location>
</feature>
<feature type="domain" description="Senescence" evidence="2">
    <location>
        <begin position="298"/>
        <end position="484"/>
    </location>
</feature>
<reference evidence="4" key="1">
    <citation type="submission" date="2022-11" db="UniProtKB">
        <authorList>
            <consortium name="WormBaseParasite"/>
        </authorList>
    </citation>
    <scope>IDENTIFICATION</scope>
</reference>
<dbReference type="GO" id="GO:0051301">
    <property type="term" value="P:cell division"/>
    <property type="evidence" value="ECO:0007669"/>
    <property type="project" value="TreeGrafter"/>
</dbReference>
<dbReference type="GO" id="GO:0030514">
    <property type="term" value="P:negative regulation of BMP signaling pathway"/>
    <property type="evidence" value="ECO:0007669"/>
    <property type="project" value="TreeGrafter"/>
</dbReference>
<accession>A0A915J2M9</accession>
<feature type="compositionally biased region" description="Low complexity" evidence="1">
    <location>
        <begin position="20"/>
        <end position="47"/>
    </location>
</feature>
<organism evidence="3 4">
    <name type="scientific">Romanomermis culicivorax</name>
    <name type="common">Nematode worm</name>
    <dbReference type="NCBI Taxonomy" id="13658"/>
    <lineage>
        <taxon>Eukaryota</taxon>
        <taxon>Metazoa</taxon>
        <taxon>Ecdysozoa</taxon>
        <taxon>Nematoda</taxon>
        <taxon>Enoplea</taxon>
        <taxon>Dorylaimia</taxon>
        <taxon>Mermithida</taxon>
        <taxon>Mermithoidea</taxon>
        <taxon>Mermithidae</taxon>
        <taxon>Romanomermis</taxon>
    </lineage>
</organism>
<dbReference type="GO" id="GO:0005886">
    <property type="term" value="C:plasma membrane"/>
    <property type="evidence" value="ECO:0007669"/>
    <property type="project" value="TreeGrafter"/>
</dbReference>
<dbReference type="InterPro" id="IPR045036">
    <property type="entry name" value="Spartin-like"/>
</dbReference>
<sequence length="524" mass="57198">MESKSNECSKPEKPLHQQRSSSHTETVTVESSSISANSGSSATESSNRTISDIYQEAYAVIDQGICCDEVGYVDGAIQMYENGLSLVDEARKIRDAEKSETFMKMDKARQHIIDRLSDLRPVRSLKNDGKGINAATSPTPIDAINETLSCLGNVKNAEELLVIPDGVQLFYIKGQETSIPSYPSSLKILKFSDCSSSNNKVKVDIMPAFLQISDWVYPLSPGRSPVLHSTYGAYIFPDPTVDDLDRFVGIILPKDLDPKLTADFMKLMKEYTTYKEETSPPVLTAQEEKRLATKIASFLISGSEFVVRQLKSGSDKSSEYICRKSMKIRDNTSNYCTITVDPRVQTSVHYLRKGTKVAVKVSGYLVDKIGALGATIGQRIATSVDKRLQSTGGKDSGAKVVKDLLFVTSAGVSGIATIWIAMEEVSKTLAKCIANETVVVVDHKYGQQAANVTDNVLYSAGFAAATAWNLENLGIKGIAKRSAKSASIAFLRDLNKPSSLVENCTKSDETSSPCVEPKKRTKKN</sequence>
<protein>
    <submittedName>
        <fullName evidence="4">Senescence domain-containing protein</fullName>
    </submittedName>
</protein>
<evidence type="ECO:0000256" key="1">
    <source>
        <dbReference type="SAM" id="MobiDB-lite"/>
    </source>
</evidence>
<evidence type="ECO:0000313" key="4">
    <source>
        <dbReference type="WBParaSite" id="nRc.2.0.1.t20721-RA"/>
    </source>
</evidence>
<dbReference type="AlphaFoldDB" id="A0A915J2M9"/>
<dbReference type="Pfam" id="PF06911">
    <property type="entry name" value="Senescence"/>
    <property type="match status" value="1"/>
</dbReference>
<name>A0A915J2M9_ROMCU</name>
<dbReference type="OMA" id="EACACME"/>
<dbReference type="InterPro" id="IPR009686">
    <property type="entry name" value="Senescence/spartin_C"/>
</dbReference>
<feature type="region of interest" description="Disordered" evidence="1">
    <location>
        <begin position="501"/>
        <end position="524"/>
    </location>
</feature>
<dbReference type="PANTHER" id="PTHR21068">
    <property type="entry name" value="SPARTIN"/>
    <property type="match status" value="1"/>
</dbReference>
<evidence type="ECO:0000313" key="3">
    <source>
        <dbReference type="Proteomes" id="UP000887565"/>
    </source>
</evidence>
<proteinExistence type="predicted"/>
<dbReference type="PANTHER" id="PTHR21068:SF43">
    <property type="entry name" value="SPARTIN"/>
    <property type="match status" value="1"/>
</dbReference>
<feature type="compositionally biased region" description="Basic and acidic residues" evidence="1">
    <location>
        <begin position="1"/>
        <end position="15"/>
    </location>
</feature>
<keyword evidence="3" id="KW-1185">Reference proteome</keyword>